<organism evidence="2">
    <name type="scientific">uncultured Acidimicrobiales bacterium</name>
    <dbReference type="NCBI Taxonomy" id="310071"/>
    <lineage>
        <taxon>Bacteria</taxon>
        <taxon>Bacillati</taxon>
        <taxon>Actinomycetota</taxon>
        <taxon>Acidimicrobiia</taxon>
        <taxon>Acidimicrobiales</taxon>
        <taxon>environmental samples</taxon>
    </lineage>
</organism>
<feature type="compositionally biased region" description="Basic and acidic residues" evidence="1">
    <location>
        <begin position="38"/>
        <end position="50"/>
    </location>
</feature>
<name>A0A6J4HFS6_9ACTN</name>
<protein>
    <submittedName>
        <fullName evidence="2">Uncharacterized protein</fullName>
    </submittedName>
</protein>
<feature type="compositionally biased region" description="Gly residues" evidence="1">
    <location>
        <begin position="252"/>
        <end position="270"/>
    </location>
</feature>
<reference evidence="2" key="1">
    <citation type="submission" date="2020-02" db="EMBL/GenBank/DDBJ databases">
        <authorList>
            <person name="Meier V. D."/>
        </authorList>
    </citation>
    <scope>NUCLEOTIDE SEQUENCE</scope>
    <source>
        <strain evidence="2">AVDCRST_MAG20</strain>
    </source>
</reference>
<feature type="compositionally biased region" description="Basic and acidic residues" evidence="1">
    <location>
        <begin position="162"/>
        <end position="171"/>
    </location>
</feature>
<feature type="compositionally biased region" description="Low complexity" evidence="1">
    <location>
        <begin position="53"/>
        <end position="65"/>
    </location>
</feature>
<proteinExistence type="predicted"/>
<feature type="non-terminal residue" evidence="2">
    <location>
        <position position="1"/>
    </location>
</feature>
<evidence type="ECO:0000256" key="1">
    <source>
        <dbReference type="SAM" id="MobiDB-lite"/>
    </source>
</evidence>
<feature type="non-terminal residue" evidence="2">
    <location>
        <position position="316"/>
    </location>
</feature>
<feature type="compositionally biased region" description="Basic residues" evidence="1">
    <location>
        <begin position="271"/>
        <end position="290"/>
    </location>
</feature>
<sequence>ARGRRPVPCVRRPGGARRARPRGRRRRGRRAPRAQRGWQDDHRAPPERRAPARPRVQPGARPGPGHQRRPAAPEDRGADRERRPRRPVERPPEPGRRRSDQGHPGERGGAADHRVPRALRHGPPGGRGPAGGLDRRAQAGRAGGGAPARARGPVPRRAHVGARPDGHQGRDRPHRRPHPHTGQHRRALHAPPPRGGAAGVADGGARSRQVAGLRPTGRAGCRTVARAGGRPRPGRPRHPAGARRRARLPRGARGGGGGERRQGPGGGPGGRPRRGGGARGRRRRRVRRHTSPGNARGRLLRPPGRAVAGSAGWHRM</sequence>
<feature type="region of interest" description="Disordered" evidence="1">
    <location>
        <begin position="1"/>
        <end position="316"/>
    </location>
</feature>
<feature type="compositionally biased region" description="Basic residues" evidence="1">
    <location>
        <begin position="172"/>
        <end position="188"/>
    </location>
</feature>
<accession>A0A6J4HFS6</accession>
<dbReference type="AlphaFoldDB" id="A0A6J4HFS6"/>
<feature type="compositionally biased region" description="Low complexity" evidence="1">
    <location>
        <begin position="1"/>
        <end position="13"/>
    </location>
</feature>
<evidence type="ECO:0000313" key="2">
    <source>
        <dbReference type="EMBL" id="CAA9223517.1"/>
    </source>
</evidence>
<dbReference type="EMBL" id="CADCSY010000035">
    <property type="protein sequence ID" value="CAA9223517.1"/>
    <property type="molecule type" value="Genomic_DNA"/>
</dbReference>
<feature type="compositionally biased region" description="Basic residues" evidence="1">
    <location>
        <begin position="232"/>
        <end position="250"/>
    </location>
</feature>
<feature type="compositionally biased region" description="Basic and acidic residues" evidence="1">
    <location>
        <begin position="71"/>
        <end position="115"/>
    </location>
</feature>
<feature type="compositionally biased region" description="Basic residues" evidence="1">
    <location>
        <begin position="14"/>
        <end position="33"/>
    </location>
</feature>
<gene>
    <name evidence="2" type="ORF">AVDCRST_MAG20-862</name>
</gene>